<accession>A0ABZ1Z113</accession>
<organism evidence="1 2">
    <name type="scientific">Nocardia vinacea</name>
    <dbReference type="NCBI Taxonomy" id="96468"/>
    <lineage>
        <taxon>Bacteria</taxon>
        <taxon>Bacillati</taxon>
        <taxon>Actinomycetota</taxon>
        <taxon>Actinomycetes</taxon>
        <taxon>Mycobacteriales</taxon>
        <taxon>Nocardiaceae</taxon>
        <taxon>Nocardia</taxon>
    </lineage>
</organism>
<name>A0ABZ1Z113_9NOCA</name>
<proteinExistence type="predicted"/>
<reference evidence="1" key="1">
    <citation type="submission" date="2022-10" db="EMBL/GenBank/DDBJ databases">
        <title>The complete genomes of actinobacterial strains from the NBC collection.</title>
        <authorList>
            <person name="Joergensen T.S."/>
            <person name="Alvarez Arevalo M."/>
            <person name="Sterndorff E.B."/>
            <person name="Faurdal D."/>
            <person name="Vuksanovic O."/>
            <person name="Mourched A.-S."/>
            <person name="Charusanti P."/>
            <person name="Shaw S."/>
            <person name="Blin K."/>
            <person name="Weber T."/>
        </authorList>
    </citation>
    <scope>NUCLEOTIDE SEQUENCE</scope>
    <source>
        <strain evidence="1">NBC_01482</strain>
    </source>
</reference>
<dbReference type="RefSeq" id="WP_329412419.1">
    <property type="nucleotide sequence ID" value="NZ_CP109441.1"/>
</dbReference>
<gene>
    <name evidence="1" type="ORF">OG563_07830</name>
</gene>
<evidence type="ECO:0000313" key="2">
    <source>
        <dbReference type="Proteomes" id="UP001432062"/>
    </source>
</evidence>
<dbReference type="EMBL" id="CP109441">
    <property type="protein sequence ID" value="WUV48101.1"/>
    <property type="molecule type" value="Genomic_DNA"/>
</dbReference>
<protein>
    <submittedName>
        <fullName evidence="1">Uncharacterized protein</fullName>
    </submittedName>
</protein>
<evidence type="ECO:0000313" key="1">
    <source>
        <dbReference type="EMBL" id="WUV48101.1"/>
    </source>
</evidence>
<keyword evidence="2" id="KW-1185">Reference proteome</keyword>
<dbReference type="Proteomes" id="UP001432062">
    <property type="component" value="Chromosome"/>
</dbReference>
<sequence length="55" mass="5872">MGIFRRRRRRRRGEVAEPATEIGGDAAMELLTPGLARAAVGGIRGVISGIVNLLN</sequence>